<feature type="transmembrane region" description="Helical" evidence="10">
    <location>
        <begin position="241"/>
        <end position="265"/>
    </location>
</feature>
<feature type="transmembrane region" description="Helical" evidence="10">
    <location>
        <begin position="18"/>
        <end position="39"/>
    </location>
</feature>
<comment type="caution">
    <text evidence="12">The sequence shown here is derived from an EMBL/GenBank/DDBJ whole genome shotgun (WGS) entry which is preliminary data.</text>
</comment>
<dbReference type="GO" id="GO:0004930">
    <property type="term" value="F:G protein-coupled receptor activity"/>
    <property type="evidence" value="ECO:0007669"/>
    <property type="project" value="UniProtKB-KW"/>
</dbReference>
<dbReference type="AlphaFoldDB" id="A0AA88XNZ0"/>
<keyword evidence="5 10" id="KW-0472">Membrane</keyword>
<dbReference type="PANTHER" id="PTHR45695">
    <property type="entry name" value="LEUCOKININ RECEPTOR-RELATED"/>
    <property type="match status" value="1"/>
</dbReference>
<dbReference type="InterPro" id="IPR017452">
    <property type="entry name" value="GPCR_Rhodpsn_7TM"/>
</dbReference>
<evidence type="ECO:0000313" key="13">
    <source>
        <dbReference type="Proteomes" id="UP001186944"/>
    </source>
</evidence>
<feature type="transmembrane region" description="Helical" evidence="10">
    <location>
        <begin position="208"/>
        <end position="229"/>
    </location>
</feature>
<accession>A0AA88XNZ0</accession>
<dbReference type="PANTHER" id="PTHR45695:SF9">
    <property type="entry name" value="LEUCOKININ RECEPTOR"/>
    <property type="match status" value="1"/>
</dbReference>
<proteinExistence type="inferred from homology"/>
<dbReference type="CDD" id="cd14993">
    <property type="entry name" value="7tmA_CCKR-like"/>
    <property type="match status" value="1"/>
</dbReference>
<evidence type="ECO:0000256" key="4">
    <source>
        <dbReference type="ARBA" id="ARBA00023040"/>
    </source>
</evidence>
<keyword evidence="4 8" id="KW-0297">G-protein coupled receptor</keyword>
<feature type="domain" description="G-protein coupled receptors family 1 profile" evidence="11">
    <location>
        <begin position="1"/>
        <end position="263"/>
    </location>
</feature>
<keyword evidence="6 8" id="KW-0675">Receptor</keyword>
<evidence type="ECO:0000256" key="8">
    <source>
        <dbReference type="RuleBase" id="RU000688"/>
    </source>
</evidence>
<organism evidence="12 13">
    <name type="scientific">Pinctada imbricata</name>
    <name type="common">Atlantic pearl-oyster</name>
    <name type="synonym">Pinctada martensii</name>
    <dbReference type="NCBI Taxonomy" id="66713"/>
    <lineage>
        <taxon>Eukaryota</taxon>
        <taxon>Metazoa</taxon>
        <taxon>Spiralia</taxon>
        <taxon>Lophotrochozoa</taxon>
        <taxon>Mollusca</taxon>
        <taxon>Bivalvia</taxon>
        <taxon>Autobranchia</taxon>
        <taxon>Pteriomorphia</taxon>
        <taxon>Pterioida</taxon>
        <taxon>Pterioidea</taxon>
        <taxon>Pteriidae</taxon>
        <taxon>Pinctada</taxon>
    </lineage>
</organism>
<evidence type="ECO:0000256" key="3">
    <source>
        <dbReference type="ARBA" id="ARBA00022989"/>
    </source>
</evidence>
<evidence type="ECO:0000256" key="5">
    <source>
        <dbReference type="ARBA" id="ARBA00023136"/>
    </source>
</evidence>
<evidence type="ECO:0000256" key="7">
    <source>
        <dbReference type="ARBA" id="ARBA00023224"/>
    </source>
</evidence>
<comment type="subcellular location">
    <subcellularLocation>
        <location evidence="1">Membrane</location>
        <topology evidence="1">Multi-pass membrane protein</topology>
    </subcellularLocation>
</comment>
<sequence>MLFIINTTPQLKNSTNTYLCNLAIADLSVSLICVPMAVGQALYRVWIYGIFMCKITSFLQGVTVAASIYTISVLSLDRFLAIRHPMVFRRISGTGIAIRIIIVIWICSMALMSPLLFVRKIESFPLLLDQSVNFCVEKWQFETQRQTYDLCLFALVYIVPGVIICSAYGMIGKELWKQDENLQRKESETSKGIGKHVMNSRKRVARMLVALAIVFAVCWLPFYVVTLYIDFNFHKKNLNPFVQALPFAILLGHANSALNPILYFYSSKSFRKYLFRALKCRRNVAKRNFAIRHPQPPEKEENGNPRIPLLKLGSTTTKTRSRSTGGSFKFSRSSNTSLRSTNLSFKSKDIRSNNDRASFKTRNGILKERAVVQVDICENVDNEIAKPLMNTNHHRRDIMERTLSIPTTINEESSRVGSVSPMKPIHCFNIGQIPELQETDDDQGDKSDSSKTTSSNHHDFSSGKKFMNDAPL</sequence>
<evidence type="ECO:0000256" key="9">
    <source>
        <dbReference type="SAM" id="MobiDB-lite"/>
    </source>
</evidence>
<feature type="region of interest" description="Disordered" evidence="9">
    <location>
        <begin position="434"/>
        <end position="472"/>
    </location>
</feature>
<keyword evidence="2 8" id="KW-0812">Transmembrane</keyword>
<evidence type="ECO:0000256" key="1">
    <source>
        <dbReference type="ARBA" id="ARBA00004141"/>
    </source>
</evidence>
<feature type="transmembrane region" description="Helical" evidence="10">
    <location>
        <begin position="152"/>
        <end position="171"/>
    </location>
</feature>
<keyword evidence="13" id="KW-1185">Reference proteome</keyword>
<dbReference type="EMBL" id="VSWD01000010">
    <property type="protein sequence ID" value="KAK3089028.1"/>
    <property type="molecule type" value="Genomic_DNA"/>
</dbReference>
<feature type="transmembrane region" description="Helical" evidence="10">
    <location>
        <begin position="96"/>
        <end position="118"/>
    </location>
</feature>
<dbReference type="Gene3D" id="1.20.1070.10">
    <property type="entry name" value="Rhodopsin 7-helix transmembrane proteins"/>
    <property type="match status" value="1"/>
</dbReference>
<dbReference type="Proteomes" id="UP001186944">
    <property type="component" value="Unassembled WGS sequence"/>
</dbReference>
<comment type="similarity">
    <text evidence="8">Belongs to the G-protein coupled receptor 1 family.</text>
</comment>
<reference evidence="12" key="1">
    <citation type="submission" date="2019-08" db="EMBL/GenBank/DDBJ databases">
        <title>The improved chromosome-level genome for the pearl oyster Pinctada fucata martensii using PacBio sequencing and Hi-C.</title>
        <authorList>
            <person name="Zheng Z."/>
        </authorList>
    </citation>
    <scope>NUCLEOTIDE SEQUENCE</scope>
    <source>
        <strain evidence="12">ZZ-2019</strain>
        <tissue evidence="12">Adductor muscle</tissue>
    </source>
</reference>
<protein>
    <recommendedName>
        <fullName evidence="11">G-protein coupled receptors family 1 profile domain-containing protein</fullName>
    </recommendedName>
</protein>
<dbReference type="PROSITE" id="PS50262">
    <property type="entry name" value="G_PROTEIN_RECEP_F1_2"/>
    <property type="match status" value="1"/>
</dbReference>
<gene>
    <name evidence="12" type="ORF">FSP39_000252</name>
</gene>
<evidence type="ECO:0000259" key="11">
    <source>
        <dbReference type="PROSITE" id="PS50262"/>
    </source>
</evidence>
<evidence type="ECO:0000256" key="6">
    <source>
        <dbReference type="ARBA" id="ARBA00023170"/>
    </source>
</evidence>
<evidence type="ECO:0000256" key="2">
    <source>
        <dbReference type="ARBA" id="ARBA00022692"/>
    </source>
</evidence>
<dbReference type="PROSITE" id="PS00237">
    <property type="entry name" value="G_PROTEIN_RECEP_F1_1"/>
    <property type="match status" value="1"/>
</dbReference>
<dbReference type="GO" id="GO:0005886">
    <property type="term" value="C:plasma membrane"/>
    <property type="evidence" value="ECO:0007669"/>
    <property type="project" value="TreeGrafter"/>
</dbReference>
<dbReference type="SUPFAM" id="SSF81321">
    <property type="entry name" value="Family A G protein-coupled receptor-like"/>
    <property type="match status" value="1"/>
</dbReference>
<evidence type="ECO:0000313" key="12">
    <source>
        <dbReference type="EMBL" id="KAK3089028.1"/>
    </source>
</evidence>
<dbReference type="Pfam" id="PF00001">
    <property type="entry name" value="7tm_1"/>
    <property type="match status" value="1"/>
</dbReference>
<feature type="compositionally biased region" description="Low complexity" evidence="9">
    <location>
        <begin position="309"/>
        <end position="333"/>
    </location>
</feature>
<dbReference type="PRINTS" id="PR00237">
    <property type="entry name" value="GPCRRHODOPSN"/>
</dbReference>
<evidence type="ECO:0000256" key="10">
    <source>
        <dbReference type="SAM" id="Phobius"/>
    </source>
</evidence>
<keyword evidence="7 8" id="KW-0807">Transducer</keyword>
<dbReference type="InterPro" id="IPR000276">
    <property type="entry name" value="GPCR_Rhodpsn"/>
</dbReference>
<feature type="region of interest" description="Disordered" evidence="9">
    <location>
        <begin position="293"/>
        <end position="333"/>
    </location>
</feature>
<keyword evidence="3 10" id="KW-1133">Transmembrane helix</keyword>
<name>A0AA88XNZ0_PINIB</name>
<feature type="transmembrane region" description="Helical" evidence="10">
    <location>
        <begin position="45"/>
        <end position="76"/>
    </location>
</feature>